<organism evidence="1">
    <name type="scientific">hydrocarbon metagenome</name>
    <dbReference type="NCBI Taxonomy" id="938273"/>
    <lineage>
        <taxon>unclassified sequences</taxon>
        <taxon>metagenomes</taxon>
        <taxon>ecological metagenomes</taxon>
    </lineage>
</organism>
<protein>
    <submittedName>
        <fullName evidence="1">Uncharacterized protein</fullName>
    </submittedName>
</protein>
<proteinExistence type="predicted"/>
<comment type="caution">
    <text evidence="1">The sequence shown here is derived from an EMBL/GenBank/DDBJ whole genome shotgun (WGS) entry which is preliminary data.</text>
</comment>
<accession>A0A0W8FZW3</accession>
<dbReference type="AlphaFoldDB" id="A0A0W8FZW3"/>
<evidence type="ECO:0000313" key="1">
    <source>
        <dbReference type="EMBL" id="KUG26238.1"/>
    </source>
</evidence>
<reference evidence="1" key="1">
    <citation type="journal article" date="2015" name="Proc. Natl. Acad. Sci. U.S.A.">
        <title>Networks of energetic and metabolic interactions define dynamics in microbial communities.</title>
        <authorList>
            <person name="Embree M."/>
            <person name="Liu J.K."/>
            <person name="Al-Bassam M.M."/>
            <person name="Zengler K."/>
        </authorList>
    </citation>
    <scope>NUCLEOTIDE SEQUENCE</scope>
</reference>
<name>A0A0W8FZW3_9ZZZZ</name>
<gene>
    <name evidence="1" type="ORF">ASZ90_003926</name>
</gene>
<sequence>MRDKNFLIFVSSISKPEIFILDTTKVVEMNYLIKPKRL</sequence>
<dbReference type="EMBL" id="LNQE01000502">
    <property type="protein sequence ID" value="KUG26238.1"/>
    <property type="molecule type" value="Genomic_DNA"/>
</dbReference>